<dbReference type="Gene3D" id="3.40.50.300">
    <property type="entry name" value="P-loop containing nucleotide triphosphate hydrolases"/>
    <property type="match status" value="1"/>
</dbReference>
<dbReference type="InterPro" id="IPR011704">
    <property type="entry name" value="ATPase_dyneun-rel_AAA"/>
</dbReference>
<dbReference type="InterPro" id="IPR050764">
    <property type="entry name" value="CbbQ/NirQ/NorQ/GpvN"/>
</dbReference>
<evidence type="ECO:0000313" key="2">
    <source>
        <dbReference type="EMBL" id="QFG06315.1"/>
    </source>
</evidence>
<accession>A0A6M2ZIT6</accession>
<protein>
    <submittedName>
        <fullName evidence="2">Cobalt chelatase subunit</fullName>
    </submittedName>
</protein>
<reference evidence="2" key="1">
    <citation type="submission" date="2019-04" db="EMBL/GenBank/DDBJ databases">
        <title>Genomic and proteomic characterization of cyanophage S-SCSM1 provides new insights into understanding the viral gene diversity and phage-host interactions.</title>
        <authorList>
            <person name="Wang Q."/>
            <person name="Xu Y."/>
            <person name="Jiao N."/>
            <person name="Zhang R."/>
        </authorList>
    </citation>
    <scope>NUCLEOTIDE SEQUENCE [LARGE SCALE GENOMIC DNA]</scope>
</reference>
<keyword evidence="3" id="KW-1185">Reference proteome</keyword>
<dbReference type="GO" id="GO:0005524">
    <property type="term" value="F:ATP binding"/>
    <property type="evidence" value="ECO:0007669"/>
    <property type="project" value="InterPro"/>
</dbReference>
<evidence type="ECO:0000313" key="3">
    <source>
        <dbReference type="Proteomes" id="UP000515683"/>
    </source>
</evidence>
<evidence type="ECO:0000259" key="1">
    <source>
        <dbReference type="Pfam" id="PF07728"/>
    </source>
</evidence>
<dbReference type="SUPFAM" id="SSF52540">
    <property type="entry name" value="P-loop containing nucleoside triphosphate hydrolases"/>
    <property type="match status" value="1"/>
</dbReference>
<dbReference type="InterPro" id="IPR027417">
    <property type="entry name" value="P-loop_NTPase"/>
</dbReference>
<dbReference type="Pfam" id="PF07728">
    <property type="entry name" value="AAA_5"/>
    <property type="match status" value="1"/>
</dbReference>
<organism evidence="2 3">
    <name type="scientific">Synechococcus phage S-SCSM1</name>
    <dbReference type="NCBI Taxonomy" id="2588487"/>
    <lineage>
        <taxon>Viruses</taxon>
        <taxon>Duplodnaviria</taxon>
        <taxon>Heunggongvirae</taxon>
        <taxon>Uroviricota</taxon>
        <taxon>Caudoviricetes</taxon>
        <taxon>Pantevenvirales</taxon>
        <taxon>Kyanoviridae</taxon>
        <taxon>Zhoulongquanvirus</taxon>
        <taxon>Zhoulongquanvirus esscess</taxon>
    </lineage>
</organism>
<dbReference type="PANTHER" id="PTHR42759">
    <property type="entry name" value="MOXR FAMILY PROTEIN"/>
    <property type="match status" value="1"/>
</dbReference>
<sequence length="371" mass="41414">MTVSSEYIRTSLQALYGNQVTASDIRAWCAMNGTNYQTITNKMVDFKVGRGKWNLEVTKETVKDLEVTYNAPAAMPAIEQNLIPKKDDTFVSFGNFSDIKKIIKSNLFYPTFITGLSGNGKTFGVEQACAQLGRELIRVNITIETDEDDLIGGFRLVDGNTVWHNGPVVEALERGAILLLDEIDLASNKILCLQSILEGKGVFLKKIGRRVDPASGFNVIATANTKGKGSDDGRFIGTNVLNEAFLERFPVTFEQAYPSPTTETKILYNVGCELGLAEVDFYKRLADWADIIRKTFYDGGVDEIISTRRLVHIVRAFGIFGNKMKAIDVCTARFDDETKQSFIELYDKIDAEFQMPSEEQQKQALDSHNFS</sequence>
<name>A0A6M2ZIT6_9CAUD</name>
<dbReference type="EMBL" id="MK867354">
    <property type="protein sequence ID" value="QFG06315.1"/>
    <property type="molecule type" value="Genomic_DNA"/>
</dbReference>
<gene>
    <name evidence="2" type="ORF">SSCSM1_58</name>
</gene>
<feature type="domain" description="ATPase dynein-related AAA" evidence="1">
    <location>
        <begin position="111"/>
        <end position="248"/>
    </location>
</feature>
<dbReference type="GO" id="GO:0016887">
    <property type="term" value="F:ATP hydrolysis activity"/>
    <property type="evidence" value="ECO:0007669"/>
    <property type="project" value="InterPro"/>
</dbReference>
<dbReference type="PANTHER" id="PTHR42759:SF1">
    <property type="entry name" value="MAGNESIUM-CHELATASE SUBUNIT CHLD"/>
    <property type="match status" value="1"/>
</dbReference>
<proteinExistence type="predicted"/>
<dbReference type="Proteomes" id="UP000515683">
    <property type="component" value="Segment"/>
</dbReference>